<keyword evidence="3" id="KW-1185">Reference proteome</keyword>
<organism evidence="2 3">
    <name type="scientific">Brevundimonas aurifodinae</name>
    <dbReference type="NCBI Taxonomy" id="1508312"/>
    <lineage>
        <taxon>Bacteria</taxon>
        <taxon>Pseudomonadati</taxon>
        <taxon>Pseudomonadota</taxon>
        <taxon>Alphaproteobacteria</taxon>
        <taxon>Caulobacterales</taxon>
        <taxon>Caulobacteraceae</taxon>
        <taxon>Brevundimonas</taxon>
    </lineage>
</organism>
<dbReference type="EMBL" id="JBEGDD010000018">
    <property type="protein sequence ID" value="MEQ7156688.1"/>
    <property type="molecule type" value="Genomic_DNA"/>
</dbReference>
<comment type="caution">
    <text evidence="2">The sequence shown here is derived from an EMBL/GenBank/DDBJ whole genome shotgun (WGS) entry which is preliminary data.</text>
</comment>
<keyword evidence="1" id="KW-0732">Signal</keyword>
<sequence>MDRRALLAAPLLLAAATPALASGGGGGATASTGGYLRYPTITATTIRSGGRRGVMTVETGVDVADPAMHLRAQQSQPRMRAVFAILVQREAESLLPGGVPNIDRLAAQLQSAVNIILGQRGAAKLLLGTVMIV</sequence>
<feature type="signal peptide" evidence="1">
    <location>
        <begin position="1"/>
        <end position="21"/>
    </location>
</feature>
<gene>
    <name evidence="2" type="ORF">ABN401_15865</name>
</gene>
<proteinExistence type="predicted"/>
<dbReference type="RefSeq" id="WP_349685838.1">
    <property type="nucleotide sequence ID" value="NZ_JBEGDD010000018.1"/>
</dbReference>
<evidence type="ECO:0000313" key="2">
    <source>
        <dbReference type="EMBL" id="MEQ7156688.1"/>
    </source>
</evidence>
<accession>A0ABV1NSS6</accession>
<evidence type="ECO:0000313" key="3">
    <source>
        <dbReference type="Proteomes" id="UP001445732"/>
    </source>
</evidence>
<dbReference type="Proteomes" id="UP001445732">
    <property type="component" value="Unassembled WGS sequence"/>
</dbReference>
<reference evidence="2 3" key="1">
    <citation type="submission" date="2024-06" db="EMBL/GenBank/DDBJ databases">
        <title>Brevundimonas sp. C11.</title>
        <authorList>
            <person name="Maltman C."/>
        </authorList>
    </citation>
    <scope>NUCLEOTIDE SEQUENCE [LARGE SCALE GENOMIC DNA]</scope>
    <source>
        <strain evidence="2 3">C11</strain>
    </source>
</reference>
<protein>
    <submittedName>
        <fullName evidence="2">Tat pathway signal protein</fullName>
    </submittedName>
</protein>
<feature type="chain" id="PRO_5045059752" evidence="1">
    <location>
        <begin position="22"/>
        <end position="133"/>
    </location>
</feature>
<evidence type="ECO:0000256" key="1">
    <source>
        <dbReference type="SAM" id="SignalP"/>
    </source>
</evidence>
<name>A0ABV1NSS6_9CAUL</name>